<evidence type="ECO:0008006" key="3">
    <source>
        <dbReference type="Google" id="ProtNLM"/>
    </source>
</evidence>
<reference evidence="1" key="2">
    <citation type="submission" date="2025-08" db="UniProtKB">
        <authorList>
            <consortium name="Ensembl"/>
        </authorList>
    </citation>
    <scope>IDENTIFICATION</scope>
</reference>
<sequence length="653" mass="70073">SPSELTVPSECLIAGADGGSSLLVIDTLLMTLCQRNSQWQLTLYQTSKQTQRFCSVTLPTVSAAVDGISDSGLRSSSVICLGGIQGHCCLEPILFKLLFGWMPLFAKSPVILCGLSDGRLCFLPLKPPPLQIQVLHSLEQRVAFVGACVLGESGVGYANCLVAVGERGKVVLIKTDKACPEEGGGVRLGVTELCVSGPVLCCCVDKNRLYYSIGSDLLDMNLSKGLSLGAGKERDKEAFCEVSDAIQSPVSLNVCRVIALASGHAEGKVQLLGLSVRGQLQTISLAVRGEDADVSKPQHIIFDFLLCSCRASALKTLIQAKNQTLKHLNQVLNICFLLMEDENEKHFIMKEKPIRCHARTHWTRLLQTDSLNLSCVLVNSSPYILERGWTLSVTVSPLSHSPTAGGKSPATHFTFPFSRLSSGETLDVSLPLSSAEDASFPMTVSCSLIFSASGLLSDEDAVSFSRLQGSCTSLHLNTLTVDWLHTLQVINASQKTGSSPSISSTGSVQGFINSRRQRFSAAVEQGEKQETYSARVRLWSELLKDTVVFTSSDLDSTGEKSVCVCLIDWLLCGNSGGVTAGLKDDKTSCKSALVHARAPNGATIKLTAKETTELLNVTEVQVESSSIAAVCGIHQAVLSRIQVHTFVFVLINE</sequence>
<dbReference type="AlphaFoldDB" id="A0A8C5G9I1"/>
<dbReference type="Ensembl" id="ENSGWIT00000026370.1">
    <property type="protein sequence ID" value="ENSGWIP00000024092.1"/>
    <property type="gene ID" value="ENSGWIG00000012816.1"/>
</dbReference>
<protein>
    <recommendedName>
        <fullName evidence="3">FA core complex associated protein 100</fullName>
    </recommendedName>
</protein>
<dbReference type="Pfam" id="PF15146">
    <property type="entry name" value="FANCAA"/>
    <property type="match status" value="1"/>
</dbReference>
<reference evidence="1" key="1">
    <citation type="submission" date="2020-06" db="EMBL/GenBank/DDBJ databases">
        <authorList>
            <consortium name="Wellcome Sanger Institute Data Sharing"/>
        </authorList>
    </citation>
    <scope>NUCLEOTIDE SEQUENCE [LARGE SCALE GENOMIC DNA]</scope>
</reference>
<organism evidence="1 2">
    <name type="scientific">Gouania willdenowi</name>
    <name type="common">Blunt-snouted clingfish</name>
    <name type="synonym">Lepadogaster willdenowi</name>
    <dbReference type="NCBI Taxonomy" id="441366"/>
    <lineage>
        <taxon>Eukaryota</taxon>
        <taxon>Metazoa</taxon>
        <taxon>Chordata</taxon>
        <taxon>Craniata</taxon>
        <taxon>Vertebrata</taxon>
        <taxon>Euteleostomi</taxon>
        <taxon>Actinopterygii</taxon>
        <taxon>Neopterygii</taxon>
        <taxon>Teleostei</taxon>
        <taxon>Neoteleostei</taxon>
        <taxon>Acanthomorphata</taxon>
        <taxon>Ovalentaria</taxon>
        <taxon>Blenniimorphae</taxon>
        <taxon>Blenniiformes</taxon>
        <taxon>Gobiesocoidei</taxon>
        <taxon>Gobiesocidae</taxon>
        <taxon>Gobiesocinae</taxon>
        <taxon>Gouania</taxon>
    </lineage>
</organism>
<dbReference type="PANTHER" id="PTHR14890">
    <property type="entry name" value="FANCONI ANEMIA CORE COMPLEX-ASSOCIATED PROTEIN 100"/>
    <property type="match status" value="1"/>
</dbReference>
<dbReference type="PANTHER" id="PTHR14890:SF1">
    <property type="entry name" value="FANCONI ANEMIA CORE COMPLEX-ASSOCIATED PROTEIN 100"/>
    <property type="match status" value="1"/>
</dbReference>
<dbReference type="Proteomes" id="UP000694680">
    <property type="component" value="Chromosome 19"/>
</dbReference>
<dbReference type="GO" id="GO:0005654">
    <property type="term" value="C:nucleoplasm"/>
    <property type="evidence" value="ECO:0007669"/>
    <property type="project" value="TreeGrafter"/>
</dbReference>
<accession>A0A8C5G9I1</accession>
<dbReference type="GO" id="GO:0036297">
    <property type="term" value="P:interstrand cross-link repair"/>
    <property type="evidence" value="ECO:0007669"/>
    <property type="project" value="InterPro"/>
</dbReference>
<name>A0A8C5G9I1_GOUWI</name>
<evidence type="ECO:0000313" key="1">
    <source>
        <dbReference type="Ensembl" id="ENSGWIP00000024092.1"/>
    </source>
</evidence>
<dbReference type="GO" id="GO:0043240">
    <property type="term" value="C:Fanconi anaemia nuclear complex"/>
    <property type="evidence" value="ECO:0007669"/>
    <property type="project" value="InterPro"/>
</dbReference>
<keyword evidence="2" id="KW-1185">Reference proteome</keyword>
<evidence type="ECO:0000313" key="2">
    <source>
        <dbReference type="Proteomes" id="UP000694680"/>
    </source>
</evidence>
<dbReference type="InterPro" id="IPR029251">
    <property type="entry name" value="Faap100"/>
</dbReference>
<proteinExistence type="predicted"/>
<reference evidence="1" key="3">
    <citation type="submission" date="2025-09" db="UniProtKB">
        <authorList>
            <consortium name="Ensembl"/>
        </authorList>
    </citation>
    <scope>IDENTIFICATION</scope>
</reference>